<evidence type="ECO:0000256" key="7">
    <source>
        <dbReference type="SAM" id="Phobius"/>
    </source>
</evidence>
<name>A0A9P8I056_9PEZI</name>
<feature type="compositionally biased region" description="Polar residues" evidence="6">
    <location>
        <begin position="396"/>
        <end position="413"/>
    </location>
</feature>
<dbReference type="EMBL" id="JAGHQL010000236">
    <property type="protein sequence ID" value="KAH0536085.1"/>
    <property type="molecule type" value="Genomic_DNA"/>
</dbReference>
<evidence type="ECO:0000256" key="1">
    <source>
        <dbReference type="ARBA" id="ARBA00004473"/>
    </source>
</evidence>
<evidence type="ECO:0000256" key="5">
    <source>
        <dbReference type="ARBA" id="ARBA00023242"/>
    </source>
</evidence>
<evidence type="ECO:0000256" key="6">
    <source>
        <dbReference type="SAM" id="MobiDB-lite"/>
    </source>
</evidence>
<keyword evidence="10" id="KW-1185">Reference proteome</keyword>
<evidence type="ECO:0000259" key="8">
    <source>
        <dbReference type="Pfam" id="PF09779"/>
    </source>
</evidence>
<dbReference type="GO" id="GO:0044732">
    <property type="term" value="C:mitotic spindle pole body"/>
    <property type="evidence" value="ECO:0007669"/>
    <property type="project" value="TreeGrafter"/>
</dbReference>
<proteinExistence type="predicted"/>
<dbReference type="OrthoDB" id="5966927at2759"/>
<feature type="region of interest" description="Disordered" evidence="6">
    <location>
        <begin position="337"/>
        <end position="489"/>
    </location>
</feature>
<evidence type="ECO:0000313" key="10">
    <source>
        <dbReference type="Proteomes" id="UP000698800"/>
    </source>
</evidence>
<dbReference type="InterPro" id="IPR042321">
    <property type="entry name" value="Ima1"/>
</dbReference>
<dbReference type="Pfam" id="PF09779">
    <property type="entry name" value="Ima1_N"/>
    <property type="match status" value="1"/>
</dbReference>
<accession>A0A9P8I056</accession>
<evidence type="ECO:0000256" key="3">
    <source>
        <dbReference type="ARBA" id="ARBA00022989"/>
    </source>
</evidence>
<feature type="transmembrane region" description="Helical" evidence="7">
    <location>
        <begin position="560"/>
        <end position="585"/>
    </location>
</feature>
<reference evidence="9" key="1">
    <citation type="submission" date="2021-03" db="EMBL/GenBank/DDBJ databases">
        <title>Comparative genomics and phylogenomic investigation of the class Geoglossomycetes provide insights into ecological specialization and systematics.</title>
        <authorList>
            <person name="Melie T."/>
            <person name="Pirro S."/>
            <person name="Miller A.N."/>
            <person name="Quandt A."/>
        </authorList>
    </citation>
    <scope>NUCLEOTIDE SEQUENCE</scope>
    <source>
        <strain evidence="9">GBOQ0MN5Z8</strain>
    </source>
</reference>
<keyword evidence="4 7" id="KW-0472">Membrane</keyword>
<keyword evidence="5" id="KW-0539">Nucleus</keyword>
<gene>
    <name evidence="9" type="ORF">FGG08_007012</name>
</gene>
<evidence type="ECO:0000256" key="2">
    <source>
        <dbReference type="ARBA" id="ARBA00022692"/>
    </source>
</evidence>
<dbReference type="PANTHER" id="PTHR28538">
    <property type="entry name" value="INTEGRAL INNER NUCLEAR MEMBRANE PROTEIN IMA1"/>
    <property type="match status" value="1"/>
</dbReference>
<feature type="region of interest" description="Disordered" evidence="6">
    <location>
        <begin position="530"/>
        <end position="550"/>
    </location>
</feature>
<comment type="subcellular location">
    <subcellularLocation>
        <location evidence="1">Nucleus inner membrane</location>
        <topology evidence="1">Multi-pass membrane protein</topology>
    </subcellularLocation>
</comment>
<comment type="caution">
    <text evidence="9">The sequence shown here is derived from an EMBL/GenBank/DDBJ whole genome shotgun (WGS) entry which is preliminary data.</text>
</comment>
<dbReference type="Proteomes" id="UP000698800">
    <property type="component" value="Unassembled WGS sequence"/>
</dbReference>
<feature type="transmembrane region" description="Helical" evidence="7">
    <location>
        <begin position="306"/>
        <end position="326"/>
    </location>
</feature>
<sequence>MVPLLRKGLVCFYCGCRSKQKQDGTIRKWQCKNCDAVNHLDENGEIADYVPPSPQVKVRFADPQPAFSLNDSNKAFCSMCLKNQHLLTQALAAYLPSPTDPRYPAYEASYPEYRQKLEERYPQVCPTCEEGVTKQIRQAEYMANTEYLRRKIEATRNGARRTLARSWGWRRLLVYTGGVTWLTSLLLQGLWHIHAARAHEKIDDGLIGDMDNMTLEGFFRGCVLLKDEGDCLTVTADLARVSLAMAVGSVWWNNQLWRKTLGTWIRLAGLEEYYTFQFTLLVLRTAAWWIVQLDTFKGLKKEAQRAYHIAAVAVFILSTIISLRIVKVKPEPRVSFRKNVGPLAPRQEKQQVTSAPAPIYPTPPNSQATYLNPLPSPLFTRRSSPPVGDADEMDWTPSQEQQPFNPNPHSIATLNAADPPQQGPSPFYGRLPAQPISPAARLRNPPNKPHLRKITDNQKETLVSSMRGHSSSEDNEDTDGNGKKKAKRHTVTFSDPRFFPEDRSTGLESLFNNVLTVGDEPPEVVEAIRSQQRQAGGAGDRTASSGSSTSIKPEKLWKEWIVPALLVVPVLMGLQWVVCSIWGIWERIFGVEWSF</sequence>
<evidence type="ECO:0000256" key="4">
    <source>
        <dbReference type="ARBA" id="ARBA00023136"/>
    </source>
</evidence>
<dbReference type="GO" id="GO:0071765">
    <property type="term" value="P:nuclear inner membrane organization"/>
    <property type="evidence" value="ECO:0007669"/>
    <property type="project" value="InterPro"/>
</dbReference>
<dbReference type="PANTHER" id="PTHR28538:SF1">
    <property type="entry name" value="INTEGRAL INNER NUCLEAR MEMBRANE PROTEIN IMA1"/>
    <property type="match status" value="1"/>
</dbReference>
<dbReference type="GO" id="GO:0034506">
    <property type="term" value="C:chromosome, centromeric core domain"/>
    <property type="evidence" value="ECO:0007669"/>
    <property type="project" value="TreeGrafter"/>
</dbReference>
<feature type="compositionally biased region" description="Polar residues" evidence="6">
    <location>
        <begin position="460"/>
        <end position="469"/>
    </location>
</feature>
<dbReference type="InterPro" id="IPR018617">
    <property type="entry name" value="Ima1_N"/>
</dbReference>
<dbReference type="GO" id="GO:0034992">
    <property type="term" value="C:microtubule organizing center attachment site"/>
    <property type="evidence" value="ECO:0007669"/>
    <property type="project" value="TreeGrafter"/>
</dbReference>
<dbReference type="GO" id="GO:0005637">
    <property type="term" value="C:nuclear inner membrane"/>
    <property type="evidence" value="ECO:0007669"/>
    <property type="project" value="UniProtKB-SubCell"/>
</dbReference>
<feature type="domain" description="Ima1 N-terminal" evidence="8">
    <location>
        <begin position="10"/>
        <end position="132"/>
    </location>
</feature>
<protein>
    <recommendedName>
        <fullName evidence="8">Ima1 N-terminal domain-containing protein</fullName>
    </recommendedName>
</protein>
<organism evidence="9 10">
    <name type="scientific">Glutinoglossum americanum</name>
    <dbReference type="NCBI Taxonomy" id="1670608"/>
    <lineage>
        <taxon>Eukaryota</taxon>
        <taxon>Fungi</taxon>
        <taxon>Dikarya</taxon>
        <taxon>Ascomycota</taxon>
        <taxon>Pezizomycotina</taxon>
        <taxon>Geoglossomycetes</taxon>
        <taxon>Geoglossales</taxon>
        <taxon>Geoglossaceae</taxon>
        <taxon>Glutinoglossum</taxon>
    </lineage>
</organism>
<evidence type="ECO:0000313" key="9">
    <source>
        <dbReference type="EMBL" id="KAH0536085.1"/>
    </source>
</evidence>
<dbReference type="AlphaFoldDB" id="A0A9P8I056"/>
<keyword evidence="3 7" id="KW-1133">Transmembrane helix</keyword>
<keyword evidence="2 7" id="KW-0812">Transmembrane</keyword>